<evidence type="ECO:0000313" key="3">
    <source>
        <dbReference type="Proteomes" id="UP000554235"/>
    </source>
</evidence>
<sequence length="183" mass="19763">MTPTFRGHPHAGSGLPSQPWAAGNAASRQGLEAIITSSVRKSDPMAMVTRSVMALTGRSKRQGLPSSGVTESLILQAEPSQSLGVEGASDKQRALPSPATNIKVDKRKNFWPCVGLACYKAAIVPKWVSKTQQGNNQATDKGLDLRDDLQCRQQARPYAATANRWRKQATLTENKRHIGDAMA</sequence>
<feature type="region of interest" description="Disordered" evidence="1">
    <location>
        <begin position="1"/>
        <end position="23"/>
    </location>
</feature>
<dbReference type="Proteomes" id="UP000554235">
    <property type="component" value="Unassembled WGS sequence"/>
</dbReference>
<dbReference type="AlphaFoldDB" id="A0A8H4LG39"/>
<proteinExistence type="predicted"/>
<keyword evidence="3" id="KW-1185">Reference proteome</keyword>
<name>A0A8H4LG39_9HYPO</name>
<comment type="caution">
    <text evidence="2">The sequence shown here is derived from an EMBL/GenBank/DDBJ whole genome shotgun (WGS) entry which is preliminary data.</text>
</comment>
<gene>
    <name evidence="2" type="ORF">FALBO_5668</name>
</gene>
<evidence type="ECO:0000256" key="1">
    <source>
        <dbReference type="SAM" id="MobiDB-lite"/>
    </source>
</evidence>
<dbReference type="EMBL" id="JAADYS010000742">
    <property type="protein sequence ID" value="KAF4467468.1"/>
    <property type="molecule type" value="Genomic_DNA"/>
</dbReference>
<organism evidence="2 3">
    <name type="scientific">Fusarium albosuccineum</name>
    <dbReference type="NCBI Taxonomy" id="1237068"/>
    <lineage>
        <taxon>Eukaryota</taxon>
        <taxon>Fungi</taxon>
        <taxon>Dikarya</taxon>
        <taxon>Ascomycota</taxon>
        <taxon>Pezizomycotina</taxon>
        <taxon>Sordariomycetes</taxon>
        <taxon>Hypocreomycetidae</taxon>
        <taxon>Hypocreales</taxon>
        <taxon>Nectriaceae</taxon>
        <taxon>Fusarium</taxon>
        <taxon>Fusarium decemcellulare species complex</taxon>
    </lineage>
</organism>
<accession>A0A8H4LG39</accession>
<protein>
    <submittedName>
        <fullName evidence="2">Uncharacterized protein</fullName>
    </submittedName>
</protein>
<reference evidence="2 3" key="1">
    <citation type="submission" date="2020-01" db="EMBL/GenBank/DDBJ databases">
        <title>Identification and distribution of gene clusters putatively required for synthesis of sphingolipid metabolism inhibitors in phylogenetically diverse species of the filamentous fungus Fusarium.</title>
        <authorList>
            <person name="Kim H.-S."/>
            <person name="Busman M."/>
            <person name="Brown D.W."/>
            <person name="Divon H."/>
            <person name="Uhlig S."/>
            <person name="Proctor R.H."/>
        </authorList>
    </citation>
    <scope>NUCLEOTIDE SEQUENCE [LARGE SCALE GENOMIC DNA]</scope>
    <source>
        <strain evidence="2 3">NRRL 20459</strain>
    </source>
</reference>
<evidence type="ECO:0000313" key="2">
    <source>
        <dbReference type="EMBL" id="KAF4467468.1"/>
    </source>
</evidence>